<reference evidence="2" key="1">
    <citation type="journal article" date="2023" name="Mol. Phylogenet. Evol.">
        <title>Genome-scale phylogeny and comparative genomics of the fungal order Sordariales.</title>
        <authorList>
            <person name="Hensen N."/>
            <person name="Bonometti L."/>
            <person name="Westerberg I."/>
            <person name="Brannstrom I.O."/>
            <person name="Guillou S."/>
            <person name="Cros-Aarteil S."/>
            <person name="Calhoun S."/>
            <person name="Haridas S."/>
            <person name="Kuo A."/>
            <person name="Mondo S."/>
            <person name="Pangilinan J."/>
            <person name="Riley R."/>
            <person name="LaButti K."/>
            <person name="Andreopoulos B."/>
            <person name="Lipzen A."/>
            <person name="Chen C."/>
            <person name="Yan M."/>
            <person name="Daum C."/>
            <person name="Ng V."/>
            <person name="Clum A."/>
            <person name="Steindorff A."/>
            <person name="Ohm R.A."/>
            <person name="Martin F."/>
            <person name="Silar P."/>
            <person name="Natvig D.O."/>
            <person name="Lalanne C."/>
            <person name="Gautier V."/>
            <person name="Ament-Velasquez S.L."/>
            <person name="Kruys A."/>
            <person name="Hutchinson M.I."/>
            <person name="Powell A.J."/>
            <person name="Barry K."/>
            <person name="Miller A.N."/>
            <person name="Grigoriev I.V."/>
            <person name="Debuchy R."/>
            <person name="Gladieux P."/>
            <person name="Hiltunen Thoren M."/>
            <person name="Johannesson H."/>
        </authorList>
    </citation>
    <scope>NUCLEOTIDE SEQUENCE</scope>
    <source>
        <strain evidence="2">CBS 560.94</strain>
    </source>
</reference>
<reference evidence="2" key="2">
    <citation type="submission" date="2023-06" db="EMBL/GenBank/DDBJ databases">
        <authorList>
            <consortium name="Lawrence Berkeley National Laboratory"/>
            <person name="Haridas S."/>
            <person name="Hensen N."/>
            <person name="Bonometti L."/>
            <person name="Westerberg I."/>
            <person name="Brannstrom I.O."/>
            <person name="Guillou S."/>
            <person name="Cros-Aarteil S."/>
            <person name="Calhoun S."/>
            <person name="Kuo A."/>
            <person name="Mondo S."/>
            <person name="Pangilinan J."/>
            <person name="Riley R."/>
            <person name="Labutti K."/>
            <person name="Andreopoulos B."/>
            <person name="Lipzen A."/>
            <person name="Chen C."/>
            <person name="Yanf M."/>
            <person name="Daum C."/>
            <person name="Ng V."/>
            <person name="Clum A."/>
            <person name="Steindorff A."/>
            <person name="Ohm R."/>
            <person name="Martin F."/>
            <person name="Silar P."/>
            <person name="Natvig D."/>
            <person name="Lalanne C."/>
            <person name="Gautier V."/>
            <person name="Ament-Velasquez S.L."/>
            <person name="Kruys A."/>
            <person name="Hutchinson M.I."/>
            <person name="Powell A.J."/>
            <person name="Barry K."/>
            <person name="Miller A.N."/>
            <person name="Grigoriev I.V."/>
            <person name="Debuchy R."/>
            <person name="Gladieux P."/>
            <person name="Thoren M.H."/>
            <person name="Johannesson H."/>
        </authorList>
    </citation>
    <scope>NUCLEOTIDE SEQUENCE</scope>
    <source>
        <strain evidence="2">CBS 560.94</strain>
    </source>
</reference>
<feature type="chain" id="PRO_5042002365" evidence="1">
    <location>
        <begin position="20"/>
        <end position="111"/>
    </location>
</feature>
<keyword evidence="1" id="KW-0732">Signal</keyword>
<evidence type="ECO:0000256" key="1">
    <source>
        <dbReference type="SAM" id="SignalP"/>
    </source>
</evidence>
<dbReference type="AlphaFoldDB" id="A0AAE0JED3"/>
<proteinExistence type="predicted"/>
<comment type="caution">
    <text evidence="2">The sequence shown here is derived from an EMBL/GenBank/DDBJ whole genome shotgun (WGS) entry which is preliminary data.</text>
</comment>
<keyword evidence="3" id="KW-1185">Reference proteome</keyword>
<sequence length="111" mass="12212">MKFTTILLALGTTAPAVLAADMDLVDMWVDTNFNGPKYTGRGDVGQCVNLPSNFNDNLSSGKARPGYKCTIWPDADCKTNRFDSSFDDKGSGASFPDWINDRASSWRCYRA</sequence>
<accession>A0AAE0JED3</accession>
<feature type="signal peptide" evidence="1">
    <location>
        <begin position="1"/>
        <end position="19"/>
    </location>
</feature>
<name>A0AAE0JED3_9PEZI</name>
<dbReference type="EMBL" id="JAUEPP010000005">
    <property type="protein sequence ID" value="KAK3343310.1"/>
    <property type="molecule type" value="Genomic_DNA"/>
</dbReference>
<dbReference type="RefSeq" id="XP_062681103.1">
    <property type="nucleotide sequence ID" value="XM_062827064.1"/>
</dbReference>
<evidence type="ECO:0000313" key="3">
    <source>
        <dbReference type="Proteomes" id="UP001278500"/>
    </source>
</evidence>
<dbReference type="Pfam" id="PF03995">
    <property type="entry name" value="Inhibitor_I36"/>
    <property type="match status" value="1"/>
</dbReference>
<gene>
    <name evidence="2" type="ORF">B0H65DRAFT_470928</name>
</gene>
<organism evidence="2 3">
    <name type="scientific">Neurospora tetraspora</name>
    <dbReference type="NCBI Taxonomy" id="94610"/>
    <lineage>
        <taxon>Eukaryota</taxon>
        <taxon>Fungi</taxon>
        <taxon>Dikarya</taxon>
        <taxon>Ascomycota</taxon>
        <taxon>Pezizomycotina</taxon>
        <taxon>Sordariomycetes</taxon>
        <taxon>Sordariomycetidae</taxon>
        <taxon>Sordariales</taxon>
        <taxon>Sordariaceae</taxon>
        <taxon>Neurospora</taxon>
    </lineage>
</organism>
<dbReference type="GeneID" id="87864218"/>
<evidence type="ECO:0000313" key="2">
    <source>
        <dbReference type="EMBL" id="KAK3343310.1"/>
    </source>
</evidence>
<protein>
    <submittedName>
        <fullName evidence="2">Uncharacterized protein</fullName>
    </submittedName>
</protein>
<dbReference type="Proteomes" id="UP001278500">
    <property type="component" value="Unassembled WGS sequence"/>
</dbReference>
<dbReference type="Gene3D" id="2.60.20.10">
    <property type="entry name" value="Crystallins"/>
    <property type="match status" value="1"/>
</dbReference>